<accession>A0A3N0BJU7</accession>
<reference evidence="4" key="1">
    <citation type="submission" date="2018-05" db="EMBL/GenBank/DDBJ databases">
        <title>Genome Sequencing of selected type strains of the family Eggerthellaceae.</title>
        <authorList>
            <person name="Danylec N."/>
            <person name="Stoll D.A."/>
            <person name="Doetsch A."/>
            <person name="Huch M."/>
        </authorList>
    </citation>
    <scope>NUCLEOTIDE SEQUENCE [LARGE SCALE GENOMIC DNA]</scope>
    <source>
        <strain evidence="4">DSM 16106</strain>
    </source>
</reference>
<dbReference type="EMBL" id="QICD01000002">
    <property type="protein sequence ID" value="RNL48554.1"/>
    <property type="molecule type" value="Genomic_DNA"/>
</dbReference>
<dbReference type="Pfam" id="PF19238">
    <property type="entry name" value="Radical_SAM_2"/>
    <property type="match status" value="1"/>
</dbReference>
<comment type="caution">
    <text evidence="3">The sequence shown here is derived from an EMBL/GenBank/DDBJ whole genome shotgun (WGS) entry which is preliminary data.</text>
</comment>
<dbReference type="SUPFAM" id="SSF102114">
    <property type="entry name" value="Radical SAM enzymes"/>
    <property type="match status" value="1"/>
</dbReference>
<dbReference type="InterPro" id="IPR058240">
    <property type="entry name" value="rSAM_sf"/>
</dbReference>
<dbReference type="Gene3D" id="2.30.42.10">
    <property type="match status" value="1"/>
</dbReference>
<sequence length="478" mass="52293">MAREAESSASFAARGFSAAAAHERRRKGDPPRALVASVEPESPADDAGFEPGCYVTSVNGAPVRDVIDWRWLTSDDVIELGYIDLDGEAGEVELERDPGEDWGFEFEGVVFDGVKQCRNACTFCFMRQLPDDMRSSLTLRDDDFRLSFLAGTFVTFTNLSSDDEARIVEQRISPLRLSLHVADPQVRRRMIGKHAQHGIDVLERLLSAGIEFHAQIVLVPDQNDGSVLEDTLSWAYERPGILDVCIVPLGFTKHQTCFDRSFNDPVSSRAVMDLVVPFQARALAERGTMWAFAADEFYHNAYGSELLQNLPPSQHYGDFGMFEDGVGIIRSFVDDWERAERDGTVARAADALGRAGLRVRYVAGFATREFLGPLAARSAVAPWFEPLFVKNDFFGGNVDVTGLLCGCDIASAIQACDDGDLFVVPSVVFNDDGVTLDDMTLEDMGKRAGAPLAVVSCNASGFLSEITDLVGQNAPTSS</sequence>
<dbReference type="AlphaFoldDB" id="A0A3N0BJU7"/>
<gene>
    <name evidence="3" type="ORF">DMP08_02580</name>
</gene>
<dbReference type="PROSITE" id="PS50106">
    <property type="entry name" value="PDZ"/>
    <property type="match status" value="1"/>
</dbReference>
<feature type="compositionally biased region" description="Low complexity" evidence="1">
    <location>
        <begin position="7"/>
        <end position="20"/>
    </location>
</feature>
<evidence type="ECO:0000259" key="2">
    <source>
        <dbReference type="PROSITE" id="PS50106"/>
    </source>
</evidence>
<dbReference type="InterPro" id="IPR001478">
    <property type="entry name" value="PDZ"/>
</dbReference>
<feature type="domain" description="PDZ" evidence="2">
    <location>
        <begin position="1"/>
        <end position="66"/>
    </location>
</feature>
<name>A0A3N0BJU7_9ACTN</name>
<dbReference type="InterPro" id="IPR007549">
    <property type="entry name" value="DUF512"/>
</dbReference>
<dbReference type="InterPro" id="IPR036034">
    <property type="entry name" value="PDZ_sf"/>
</dbReference>
<dbReference type="OrthoDB" id="9774724at2"/>
<dbReference type="InterPro" id="IPR041489">
    <property type="entry name" value="PDZ_6"/>
</dbReference>
<dbReference type="Pfam" id="PF17820">
    <property type="entry name" value="PDZ_6"/>
    <property type="match status" value="1"/>
</dbReference>
<dbReference type="InterPro" id="IPR045375">
    <property type="entry name" value="Put_radical_SAM-like_N"/>
</dbReference>
<feature type="region of interest" description="Disordered" evidence="1">
    <location>
        <begin position="1"/>
        <end position="48"/>
    </location>
</feature>
<protein>
    <submittedName>
        <fullName evidence="3">Fe-S oxidoreductase</fullName>
    </submittedName>
</protein>
<dbReference type="SUPFAM" id="SSF50156">
    <property type="entry name" value="PDZ domain-like"/>
    <property type="match status" value="1"/>
</dbReference>
<keyword evidence="4" id="KW-1185">Reference proteome</keyword>
<evidence type="ECO:0000313" key="4">
    <source>
        <dbReference type="Proteomes" id="UP000278632"/>
    </source>
</evidence>
<evidence type="ECO:0000313" key="3">
    <source>
        <dbReference type="EMBL" id="RNL48554.1"/>
    </source>
</evidence>
<evidence type="ECO:0000256" key="1">
    <source>
        <dbReference type="SAM" id="MobiDB-lite"/>
    </source>
</evidence>
<dbReference type="Pfam" id="PF04459">
    <property type="entry name" value="DUF512"/>
    <property type="match status" value="1"/>
</dbReference>
<proteinExistence type="predicted"/>
<dbReference type="Proteomes" id="UP000278632">
    <property type="component" value="Unassembled WGS sequence"/>
</dbReference>
<organism evidence="3 4">
    <name type="scientific">Paraeggerthella hongkongensis</name>
    <dbReference type="NCBI Taxonomy" id="230658"/>
    <lineage>
        <taxon>Bacteria</taxon>
        <taxon>Bacillati</taxon>
        <taxon>Actinomycetota</taxon>
        <taxon>Coriobacteriia</taxon>
        <taxon>Eggerthellales</taxon>
        <taxon>Eggerthellaceae</taxon>
        <taxon>Paraeggerthella</taxon>
    </lineage>
</organism>